<evidence type="ECO:0000256" key="7">
    <source>
        <dbReference type="ARBA" id="ARBA00023332"/>
    </source>
</evidence>
<comment type="catalytic activity">
    <reaction evidence="15">
        <text>(3R)-hydroxybutanoyl-[ACP] = (2E)-butenoyl-[ACP] + H2O</text>
        <dbReference type="Rhea" id="RHEA:41808"/>
        <dbReference type="Rhea" id="RHEA-COMP:9626"/>
        <dbReference type="Rhea" id="RHEA-COMP:9627"/>
        <dbReference type="ChEBI" id="CHEBI:15377"/>
        <dbReference type="ChEBI" id="CHEBI:78451"/>
        <dbReference type="ChEBI" id="CHEBI:78453"/>
    </reaction>
    <physiologicalReaction direction="left-to-right" evidence="15">
        <dbReference type="Rhea" id="RHEA:41809"/>
    </physiologicalReaction>
</comment>
<comment type="catalytic activity">
    <reaction evidence="20">
        <text>3-oxodecanoyl-[ACP] + NADPH + H(+) = (3R)-hydroxydecanoyl-[ACP] + NADP(+)</text>
        <dbReference type="Rhea" id="RHEA:41856"/>
        <dbReference type="Rhea" id="RHEA-COMP:9637"/>
        <dbReference type="Rhea" id="RHEA-COMP:9638"/>
        <dbReference type="ChEBI" id="CHEBI:15378"/>
        <dbReference type="ChEBI" id="CHEBI:57783"/>
        <dbReference type="ChEBI" id="CHEBI:58349"/>
        <dbReference type="ChEBI" id="CHEBI:78464"/>
        <dbReference type="ChEBI" id="CHEBI:78466"/>
    </reaction>
    <physiologicalReaction direction="left-to-right" evidence="20">
        <dbReference type="Rhea" id="RHEA:41857"/>
    </physiologicalReaction>
</comment>
<comment type="catalytic activity">
    <reaction evidence="37">
        <text>3-oxotetradecanoyl-[ACP] + NADPH + H(+) = (3R)-hydroxytetradecanoyl-[ACP] + NADP(+)</text>
        <dbReference type="Rhea" id="RHEA:41888"/>
        <dbReference type="Rhea" id="RHEA-COMP:9645"/>
        <dbReference type="Rhea" id="RHEA-COMP:9646"/>
        <dbReference type="ChEBI" id="CHEBI:15378"/>
        <dbReference type="ChEBI" id="CHEBI:57783"/>
        <dbReference type="ChEBI" id="CHEBI:58349"/>
        <dbReference type="ChEBI" id="CHEBI:78473"/>
        <dbReference type="ChEBI" id="CHEBI:78474"/>
    </reaction>
    <physiologicalReaction direction="left-to-right" evidence="37">
        <dbReference type="Rhea" id="RHEA:41889"/>
    </physiologicalReaction>
</comment>
<keyword evidence="4" id="KW-0521">NADP</keyword>
<dbReference type="CDD" id="cd05195">
    <property type="entry name" value="enoyl_red"/>
    <property type="match status" value="1"/>
</dbReference>
<comment type="catalytic activity">
    <reaction evidence="14">
        <text>(3R)-hydroxyhexadecanoyl-[ACP] = (2E)-hexadecenoyl-[ACP] + H2O</text>
        <dbReference type="Rhea" id="RHEA:41908"/>
        <dbReference type="Rhea" id="RHEA-COMP:9650"/>
        <dbReference type="Rhea" id="RHEA-COMP:9651"/>
        <dbReference type="ChEBI" id="CHEBI:15377"/>
        <dbReference type="ChEBI" id="CHEBI:78480"/>
        <dbReference type="ChEBI" id="CHEBI:78481"/>
    </reaction>
    <physiologicalReaction direction="left-to-right" evidence="14">
        <dbReference type="Rhea" id="RHEA:41909"/>
    </physiologicalReaction>
</comment>
<name>A0A9P0DWN4_PHYSR</name>
<dbReference type="GO" id="GO:0141148">
    <property type="term" value="F:enoyl-[acyl-carrier-protein] reductase (NADPH) activity"/>
    <property type="evidence" value="ECO:0007669"/>
    <property type="project" value="UniProtKB-EC"/>
</dbReference>
<evidence type="ECO:0000256" key="38">
    <source>
        <dbReference type="ARBA" id="ARBA00049019"/>
    </source>
</evidence>
<dbReference type="EMBL" id="OU900101">
    <property type="protein sequence ID" value="CAH1187511.1"/>
    <property type="molecule type" value="Genomic_DNA"/>
</dbReference>
<keyword evidence="3" id="KW-0702">S-nitrosylation</keyword>
<comment type="catalytic activity">
    <reaction evidence="17">
        <text>3-oxooctadecanoyl-[ACP] + NADPH + H(+) = (3R)-hydroxyoctadecanoyl-[ACP] + NADP(+)</text>
        <dbReference type="Rhea" id="RHEA:41920"/>
        <dbReference type="Rhea" id="RHEA-COMP:9653"/>
        <dbReference type="Rhea" id="RHEA-COMP:9654"/>
        <dbReference type="ChEBI" id="CHEBI:15378"/>
        <dbReference type="ChEBI" id="CHEBI:57783"/>
        <dbReference type="ChEBI" id="CHEBI:58349"/>
        <dbReference type="ChEBI" id="CHEBI:78487"/>
        <dbReference type="ChEBI" id="CHEBI:78488"/>
    </reaction>
    <physiologicalReaction direction="left-to-right" evidence="17">
        <dbReference type="Rhea" id="RHEA:41921"/>
    </physiologicalReaction>
</comment>
<evidence type="ECO:0000256" key="45">
    <source>
        <dbReference type="ARBA" id="ARBA00049521"/>
    </source>
</evidence>
<dbReference type="InterPro" id="IPR042104">
    <property type="entry name" value="PKS_dehydratase_sf"/>
</dbReference>
<evidence type="ECO:0000256" key="26">
    <source>
        <dbReference type="ARBA" id="ARBA00047953"/>
    </source>
</evidence>
<feature type="active site" description="Proton donor; for dehydratase activity" evidence="47">
    <location>
        <position position="445"/>
    </location>
</feature>
<evidence type="ECO:0000256" key="20">
    <source>
        <dbReference type="ARBA" id="ARBA00047440"/>
    </source>
</evidence>
<comment type="catalytic activity">
    <reaction evidence="42">
        <text>3-oxohexadecanoyl-[ACP] + NADPH + H(+) = (3R)-hydroxyhexadecanoyl-[ACP] + NADP(+)</text>
        <dbReference type="Rhea" id="RHEA:41904"/>
        <dbReference type="Rhea" id="RHEA-COMP:9649"/>
        <dbReference type="Rhea" id="RHEA-COMP:9650"/>
        <dbReference type="ChEBI" id="CHEBI:15378"/>
        <dbReference type="ChEBI" id="CHEBI:57783"/>
        <dbReference type="ChEBI" id="CHEBI:58349"/>
        <dbReference type="ChEBI" id="CHEBI:78478"/>
        <dbReference type="ChEBI" id="CHEBI:78480"/>
    </reaction>
    <physiologicalReaction direction="left-to-right" evidence="42">
        <dbReference type="Rhea" id="RHEA:41905"/>
    </physiologicalReaction>
</comment>
<comment type="pathway">
    <text evidence="1">Lipid metabolism.</text>
</comment>
<dbReference type="Pfam" id="PF21149">
    <property type="entry name" value="FAS_pseudo-KR"/>
    <property type="match status" value="1"/>
</dbReference>
<dbReference type="SUPFAM" id="SSF50129">
    <property type="entry name" value="GroES-like"/>
    <property type="match status" value="1"/>
</dbReference>
<dbReference type="SUPFAM" id="SSF52151">
    <property type="entry name" value="FabD/lysophospholipase-like"/>
    <property type="match status" value="1"/>
</dbReference>
<comment type="catalytic activity">
    <reaction evidence="13">
        <text>(3R)-hydroxyoctadecanoyl-[ACP] = (2E)-octadecenoyl-[ACP] + H2O</text>
        <dbReference type="Rhea" id="RHEA:41924"/>
        <dbReference type="Rhea" id="RHEA-COMP:9654"/>
        <dbReference type="Rhea" id="RHEA-COMP:9655"/>
        <dbReference type="ChEBI" id="CHEBI:15377"/>
        <dbReference type="ChEBI" id="CHEBI:78488"/>
        <dbReference type="ChEBI" id="CHEBI:78489"/>
    </reaction>
    <physiologicalReaction direction="left-to-right" evidence="13">
        <dbReference type="Rhea" id="RHEA:41925"/>
    </physiologicalReaction>
</comment>
<evidence type="ECO:0000256" key="23">
    <source>
        <dbReference type="ARBA" id="ARBA00047578"/>
    </source>
</evidence>
<evidence type="ECO:0000256" key="25">
    <source>
        <dbReference type="ARBA" id="ARBA00047897"/>
    </source>
</evidence>
<dbReference type="Gene3D" id="3.90.180.10">
    <property type="entry name" value="Medium-chain alcohol dehydrogenases, catalytic domain"/>
    <property type="match status" value="1"/>
</dbReference>
<comment type="catalytic activity">
    <reaction evidence="7">
        <text>(3R)-hydroxyoctanoyl-[ACP] = (2E)-octenoyl-[ACP] + H2O</text>
        <dbReference type="Rhea" id="RHEA:41844"/>
        <dbReference type="Rhea" id="RHEA-COMP:9634"/>
        <dbReference type="Rhea" id="RHEA-COMP:9635"/>
        <dbReference type="ChEBI" id="CHEBI:15377"/>
        <dbReference type="ChEBI" id="CHEBI:78461"/>
        <dbReference type="ChEBI" id="CHEBI:78462"/>
    </reaction>
    <physiologicalReaction direction="left-to-right" evidence="7">
        <dbReference type="Rhea" id="RHEA:41845"/>
    </physiologicalReaction>
</comment>
<dbReference type="GO" id="GO:0004315">
    <property type="term" value="F:3-oxoacyl-[acyl-carrier-protein] synthase activity"/>
    <property type="evidence" value="ECO:0007669"/>
    <property type="project" value="UniProtKB-EC"/>
</dbReference>
<proteinExistence type="predicted"/>
<keyword evidence="6" id="KW-0007">Acetylation</keyword>
<comment type="catalytic activity">
    <reaction evidence="35">
        <text>holo-[ACP] + acetyl-CoA = acetyl-[ACP] + CoA</text>
        <dbReference type="Rhea" id="RHEA:41788"/>
        <dbReference type="Rhea" id="RHEA-COMP:9621"/>
        <dbReference type="Rhea" id="RHEA-COMP:9685"/>
        <dbReference type="ChEBI" id="CHEBI:57287"/>
        <dbReference type="ChEBI" id="CHEBI:57288"/>
        <dbReference type="ChEBI" id="CHEBI:64479"/>
        <dbReference type="ChEBI" id="CHEBI:78446"/>
        <dbReference type="EC" id="2.3.1.38"/>
    </reaction>
    <physiologicalReaction direction="left-to-right" evidence="35">
        <dbReference type="Rhea" id="RHEA:41789"/>
    </physiologicalReaction>
</comment>
<comment type="catalytic activity">
    <reaction evidence="43">
        <text>3-oxooctanoyl-[ACP] + NADPH + H(+) = (3R)-hydroxyoctanoyl-[ACP] + NADP(+)</text>
        <dbReference type="Rhea" id="RHEA:41840"/>
        <dbReference type="Rhea" id="RHEA-COMP:9633"/>
        <dbReference type="Rhea" id="RHEA-COMP:9634"/>
        <dbReference type="ChEBI" id="CHEBI:15378"/>
        <dbReference type="ChEBI" id="CHEBI:57783"/>
        <dbReference type="ChEBI" id="CHEBI:58349"/>
        <dbReference type="ChEBI" id="CHEBI:78460"/>
        <dbReference type="ChEBI" id="CHEBI:78461"/>
    </reaction>
    <physiologicalReaction direction="left-to-right" evidence="43">
        <dbReference type="Rhea" id="RHEA:41841"/>
    </physiologicalReaction>
</comment>
<dbReference type="SUPFAM" id="SSF51735">
    <property type="entry name" value="NAD(P)-binding Rossmann-fold domains"/>
    <property type="match status" value="2"/>
</dbReference>
<dbReference type="Gene3D" id="3.40.50.1820">
    <property type="entry name" value="alpha/beta hydrolase"/>
    <property type="match status" value="1"/>
</dbReference>
<organism evidence="49 50">
    <name type="scientific">Phyllotreta striolata</name>
    <name type="common">Striped flea beetle</name>
    <name type="synonym">Crioceris striolata</name>
    <dbReference type="NCBI Taxonomy" id="444603"/>
    <lineage>
        <taxon>Eukaryota</taxon>
        <taxon>Metazoa</taxon>
        <taxon>Ecdysozoa</taxon>
        <taxon>Arthropoda</taxon>
        <taxon>Hexapoda</taxon>
        <taxon>Insecta</taxon>
        <taxon>Pterygota</taxon>
        <taxon>Neoptera</taxon>
        <taxon>Endopterygota</taxon>
        <taxon>Coleoptera</taxon>
        <taxon>Polyphaga</taxon>
        <taxon>Cucujiformia</taxon>
        <taxon>Chrysomeloidea</taxon>
        <taxon>Chrysomelidae</taxon>
        <taxon>Galerucinae</taxon>
        <taxon>Alticini</taxon>
        <taxon>Phyllotreta</taxon>
    </lineage>
</organism>
<feature type="active site" description="Proton acceptor; for dehydratase activity" evidence="47">
    <location>
        <position position="296"/>
    </location>
</feature>
<comment type="catalytic activity">
    <reaction evidence="18">
        <text>hexanoyl-[ACP] + malonyl-[ACP] + H(+) = 3-oxooctanoyl-[ACP] + holo-[ACP] + CO2</text>
        <dbReference type="Rhea" id="RHEA:41836"/>
        <dbReference type="Rhea" id="RHEA-COMP:9623"/>
        <dbReference type="Rhea" id="RHEA-COMP:9632"/>
        <dbReference type="Rhea" id="RHEA-COMP:9633"/>
        <dbReference type="Rhea" id="RHEA-COMP:9685"/>
        <dbReference type="ChEBI" id="CHEBI:15378"/>
        <dbReference type="ChEBI" id="CHEBI:16526"/>
        <dbReference type="ChEBI" id="CHEBI:64479"/>
        <dbReference type="ChEBI" id="CHEBI:78449"/>
        <dbReference type="ChEBI" id="CHEBI:78459"/>
        <dbReference type="ChEBI" id="CHEBI:78460"/>
    </reaction>
    <physiologicalReaction direction="left-to-right" evidence="18">
        <dbReference type="Rhea" id="RHEA:41837"/>
    </physiologicalReaction>
</comment>
<comment type="catalytic activity">
    <reaction evidence="45">
        <text>(2E)-decenoyl-[ACP] + NADPH + H(+) = decanoyl-[ACP] + NADP(+)</text>
        <dbReference type="Rhea" id="RHEA:41864"/>
        <dbReference type="Rhea" id="RHEA-COMP:9639"/>
        <dbReference type="Rhea" id="RHEA-COMP:9640"/>
        <dbReference type="ChEBI" id="CHEBI:15378"/>
        <dbReference type="ChEBI" id="CHEBI:57783"/>
        <dbReference type="ChEBI" id="CHEBI:58349"/>
        <dbReference type="ChEBI" id="CHEBI:78467"/>
        <dbReference type="ChEBI" id="CHEBI:78468"/>
    </reaction>
    <physiologicalReaction direction="left-to-right" evidence="45">
        <dbReference type="Rhea" id="RHEA:41865"/>
    </physiologicalReaction>
</comment>
<comment type="catalytic activity">
    <reaction evidence="11">
        <text>a (3R)-hydroxyacyl-[ACP] = a (2E)-enoyl-[ACP] + H2O</text>
        <dbReference type="Rhea" id="RHEA:13097"/>
        <dbReference type="Rhea" id="RHEA-COMP:9925"/>
        <dbReference type="Rhea" id="RHEA-COMP:9945"/>
        <dbReference type="ChEBI" id="CHEBI:15377"/>
        <dbReference type="ChEBI" id="CHEBI:78784"/>
        <dbReference type="ChEBI" id="CHEBI:78827"/>
        <dbReference type="EC" id="4.2.1.59"/>
    </reaction>
    <physiologicalReaction direction="left-to-right" evidence="11">
        <dbReference type="Rhea" id="RHEA:13098"/>
    </physiologicalReaction>
</comment>
<dbReference type="InterPro" id="IPR013968">
    <property type="entry name" value="PKS_KR"/>
</dbReference>
<evidence type="ECO:0000256" key="14">
    <source>
        <dbReference type="ARBA" id="ARBA00023401"/>
    </source>
</evidence>
<evidence type="ECO:0000256" key="4">
    <source>
        <dbReference type="ARBA" id="ARBA00022857"/>
    </source>
</evidence>
<evidence type="ECO:0000256" key="6">
    <source>
        <dbReference type="ARBA" id="ARBA00022990"/>
    </source>
</evidence>
<evidence type="ECO:0000256" key="47">
    <source>
        <dbReference type="PROSITE-ProRule" id="PRU01363"/>
    </source>
</evidence>
<dbReference type="OrthoDB" id="329835at2759"/>
<dbReference type="Gene3D" id="3.10.129.110">
    <property type="entry name" value="Polyketide synthase dehydratase"/>
    <property type="match status" value="1"/>
</dbReference>
<comment type="catalytic activity">
    <reaction evidence="23">
        <text>dodecanoyl-[ACP] + malonyl-[ACP] + H(+) = 3-oxotetradecanoyl-[ACP] + holo-[ACP] + CO2</text>
        <dbReference type="Rhea" id="RHEA:41884"/>
        <dbReference type="Rhea" id="RHEA-COMP:9623"/>
        <dbReference type="Rhea" id="RHEA-COMP:9644"/>
        <dbReference type="Rhea" id="RHEA-COMP:9645"/>
        <dbReference type="Rhea" id="RHEA-COMP:9685"/>
        <dbReference type="ChEBI" id="CHEBI:15378"/>
        <dbReference type="ChEBI" id="CHEBI:16526"/>
        <dbReference type="ChEBI" id="CHEBI:64479"/>
        <dbReference type="ChEBI" id="CHEBI:65264"/>
        <dbReference type="ChEBI" id="CHEBI:78449"/>
        <dbReference type="ChEBI" id="CHEBI:78473"/>
    </reaction>
    <physiologicalReaction direction="left-to-right" evidence="23">
        <dbReference type="Rhea" id="RHEA:41885"/>
    </physiologicalReaction>
</comment>
<comment type="catalytic activity">
    <reaction evidence="26">
        <text>3-oxobutanoyl-[ACP] + NADPH + H(+) = (3R)-hydroxybutanoyl-[ACP] + NADP(+)</text>
        <dbReference type="Rhea" id="RHEA:41804"/>
        <dbReference type="Rhea" id="RHEA-COMP:9625"/>
        <dbReference type="Rhea" id="RHEA-COMP:9626"/>
        <dbReference type="ChEBI" id="CHEBI:15378"/>
        <dbReference type="ChEBI" id="CHEBI:57783"/>
        <dbReference type="ChEBI" id="CHEBI:58349"/>
        <dbReference type="ChEBI" id="CHEBI:78450"/>
        <dbReference type="ChEBI" id="CHEBI:78451"/>
    </reaction>
    <physiologicalReaction direction="left-to-right" evidence="26">
        <dbReference type="Rhea" id="RHEA:41805"/>
    </physiologicalReaction>
</comment>
<comment type="catalytic activity">
    <reaction evidence="44">
        <text>butanoyl-[ACP] + malonyl-[ACP] + H(+) = 3-oxohexanoyl-[ACP] + holo-[ACP] + CO2</text>
        <dbReference type="Rhea" id="RHEA:41820"/>
        <dbReference type="Rhea" id="RHEA-COMP:9623"/>
        <dbReference type="Rhea" id="RHEA-COMP:9628"/>
        <dbReference type="Rhea" id="RHEA-COMP:9629"/>
        <dbReference type="Rhea" id="RHEA-COMP:9685"/>
        <dbReference type="ChEBI" id="CHEBI:15378"/>
        <dbReference type="ChEBI" id="CHEBI:16526"/>
        <dbReference type="ChEBI" id="CHEBI:64479"/>
        <dbReference type="ChEBI" id="CHEBI:78449"/>
        <dbReference type="ChEBI" id="CHEBI:78454"/>
        <dbReference type="ChEBI" id="CHEBI:78456"/>
    </reaction>
    <physiologicalReaction direction="left-to-right" evidence="44">
        <dbReference type="Rhea" id="RHEA:41821"/>
    </physiologicalReaction>
</comment>
<dbReference type="Pfam" id="PF00975">
    <property type="entry name" value="Thioesterase"/>
    <property type="match status" value="1"/>
</dbReference>
<evidence type="ECO:0000256" key="13">
    <source>
        <dbReference type="ARBA" id="ARBA00023399"/>
    </source>
</evidence>
<dbReference type="Gene3D" id="3.40.50.720">
    <property type="entry name" value="NAD(P)-binding Rossmann-like Domain"/>
    <property type="match status" value="1"/>
</dbReference>
<comment type="catalytic activity">
    <reaction evidence="29">
        <text>(2E)-dodecenoyl-[ACP] + NADPH + H(+) = dodecanoyl-[ACP] + NADP(+)</text>
        <dbReference type="Rhea" id="RHEA:41880"/>
        <dbReference type="Rhea" id="RHEA-COMP:9643"/>
        <dbReference type="Rhea" id="RHEA-COMP:9644"/>
        <dbReference type="ChEBI" id="CHEBI:15378"/>
        <dbReference type="ChEBI" id="CHEBI:57783"/>
        <dbReference type="ChEBI" id="CHEBI:58349"/>
        <dbReference type="ChEBI" id="CHEBI:65264"/>
        <dbReference type="ChEBI" id="CHEBI:78472"/>
    </reaction>
    <physiologicalReaction direction="left-to-right" evidence="29">
        <dbReference type="Rhea" id="RHEA:41881"/>
    </physiologicalReaction>
</comment>
<evidence type="ECO:0000256" key="1">
    <source>
        <dbReference type="ARBA" id="ARBA00005189"/>
    </source>
</evidence>
<dbReference type="GO" id="GO:0006633">
    <property type="term" value="P:fatty acid biosynthetic process"/>
    <property type="evidence" value="ECO:0007669"/>
    <property type="project" value="TreeGrafter"/>
</dbReference>
<dbReference type="SMART" id="SM00822">
    <property type="entry name" value="PKS_KR"/>
    <property type="match status" value="1"/>
</dbReference>
<evidence type="ECO:0000256" key="42">
    <source>
        <dbReference type="ARBA" id="ARBA00049414"/>
    </source>
</evidence>
<dbReference type="InterPro" id="IPR036291">
    <property type="entry name" value="NAD(P)-bd_dom_sf"/>
</dbReference>
<evidence type="ECO:0000256" key="21">
    <source>
        <dbReference type="ARBA" id="ARBA00047451"/>
    </source>
</evidence>
<comment type="catalytic activity">
    <reaction evidence="40">
        <text>(2E)-tetradecenoyl-[ACP] + NADPH + H(+) = tetradecanoyl-[ACP] + NADP(+)</text>
        <dbReference type="Rhea" id="RHEA:41896"/>
        <dbReference type="Rhea" id="RHEA-COMP:9647"/>
        <dbReference type="Rhea" id="RHEA-COMP:9648"/>
        <dbReference type="ChEBI" id="CHEBI:15378"/>
        <dbReference type="ChEBI" id="CHEBI:57783"/>
        <dbReference type="ChEBI" id="CHEBI:58349"/>
        <dbReference type="ChEBI" id="CHEBI:78475"/>
        <dbReference type="ChEBI" id="CHEBI:78477"/>
    </reaction>
    <physiologicalReaction direction="left-to-right" evidence="40">
        <dbReference type="Rhea" id="RHEA:41897"/>
    </physiologicalReaction>
</comment>
<comment type="catalytic activity">
    <reaction evidence="33">
        <text>3-oxohexanoyl-[ACP] + NADPH + H(+) = (3R)-hydroxyhexanoyl-[ACP] + NADP(+)</text>
        <dbReference type="Rhea" id="RHEA:41824"/>
        <dbReference type="Rhea" id="RHEA-COMP:9629"/>
        <dbReference type="Rhea" id="RHEA-COMP:9630"/>
        <dbReference type="ChEBI" id="CHEBI:15378"/>
        <dbReference type="ChEBI" id="CHEBI:57783"/>
        <dbReference type="ChEBI" id="CHEBI:58349"/>
        <dbReference type="ChEBI" id="CHEBI:78456"/>
        <dbReference type="ChEBI" id="CHEBI:78457"/>
    </reaction>
    <physiologicalReaction direction="left-to-right" evidence="33">
        <dbReference type="Rhea" id="RHEA:41825"/>
    </physiologicalReaction>
</comment>
<dbReference type="GO" id="GO:0004316">
    <property type="term" value="F:3-oxoacyl-[acyl-carrier-protein] reductase (NADPH) activity"/>
    <property type="evidence" value="ECO:0007669"/>
    <property type="project" value="UniProtKB-EC"/>
</dbReference>
<dbReference type="InterPro" id="IPR049900">
    <property type="entry name" value="PKS_mFAS_DH"/>
</dbReference>
<evidence type="ECO:0000256" key="15">
    <source>
        <dbReference type="ARBA" id="ARBA00023402"/>
    </source>
</evidence>
<dbReference type="InterPro" id="IPR001227">
    <property type="entry name" value="Ac_transferase_dom_sf"/>
</dbReference>
<comment type="catalytic activity">
    <reaction evidence="46">
        <text>octanoyl-[ACP] + malonyl-[ACP] + H(+) = 3-oxodecanoyl-[ACP] + holo-[ACP] + CO2</text>
        <dbReference type="Rhea" id="RHEA:41852"/>
        <dbReference type="Rhea" id="RHEA-COMP:9623"/>
        <dbReference type="Rhea" id="RHEA-COMP:9636"/>
        <dbReference type="Rhea" id="RHEA-COMP:9637"/>
        <dbReference type="Rhea" id="RHEA-COMP:9685"/>
        <dbReference type="ChEBI" id="CHEBI:15378"/>
        <dbReference type="ChEBI" id="CHEBI:16526"/>
        <dbReference type="ChEBI" id="CHEBI:64479"/>
        <dbReference type="ChEBI" id="CHEBI:78449"/>
        <dbReference type="ChEBI" id="CHEBI:78463"/>
        <dbReference type="ChEBI" id="CHEBI:78464"/>
    </reaction>
    <physiologicalReaction direction="left-to-right" evidence="46">
        <dbReference type="Rhea" id="RHEA:41853"/>
    </physiologicalReaction>
</comment>
<dbReference type="Pfam" id="PF00107">
    <property type="entry name" value="ADH_zinc_N"/>
    <property type="match status" value="1"/>
</dbReference>
<dbReference type="GO" id="GO:0016297">
    <property type="term" value="F:fatty acyl-[ACP] hydrolase activity"/>
    <property type="evidence" value="ECO:0007669"/>
    <property type="project" value="UniProtKB-EC"/>
</dbReference>
<feature type="region of interest" description="C-terminal hotdog fold" evidence="47">
    <location>
        <begin position="396"/>
        <end position="525"/>
    </location>
</feature>
<comment type="catalytic activity">
    <reaction evidence="19">
        <text>a (3R)-hydroxyacyl-[ACP] + NADP(+) = a 3-oxoacyl-[ACP] + NADPH + H(+)</text>
        <dbReference type="Rhea" id="RHEA:17397"/>
        <dbReference type="Rhea" id="RHEA-COMP:9916"/>
        <dbReference type="Rhea" id="RHEA-COMP:9945"/>
        <dbReference type="ChEBI" id="CHEBI:15378"/>
        <dbReference type="ChEBI" id="CHEBI:57783"/>
        <dbReference type="ChEBI" id="CHEBI:58349"/>
        <dbReference type="ChEBI" id="CHEBI:78776"/>
        <dbReference type="ChEBI" id="CHEBI:78827"/>
        <dbReference type="EC" id="1.1.1.100"/>
    </reaction>
    <physiologicalReaction direction="right-to-left" evidence="19">
        <dbReference type="Rhea" id="RHEA:17399"/>
    </physiologicalReaction>
</comment>
<evidence type="ECO:0000256" key="31">
    <source>
        <dbReference type="ARBA" id="ARBA00048420"/>
    </source>
</evidence>
<evidence type="ECO:0000256" key="29">
    <source>
        <dbReference type="ARBA" id="ARBA00048281"/>
    </source>
</evidence>
<dbReference type="InterPro" id="IPR001031">
    <property type="entry name" value="Thioesterase"/>
</dbReference>
<comment type="catalytic activity">
    <reaction evidence="38">
        <text>(2E)-octadecenoyl-[ACP] + NADPH + H(+) = octadecanoyl-[ACP] + NADP(+)</text>
        <dbReference type="Rhea" id="RHEA:41928"/>
        <dbReference type="Rhea" id="RHEA-COMP:9655"/>
        <dbReference type="Rhea" id="RHEA-COMP:9656"/>
        <dbReference type="ChEBI" id="CHEBI:15378"/>
        <dbReference type="ChEBI" id="CHEBI:57783"/>
        <dbReference type="ChEBI" id="CHEBI:58349"/>
        <dbReference type="ChEBI" id="CHEBI:78489"/>
        <dbReference type="ChEBI" id="CHEBI:78495"/>
    </reaction>
    <physiologicalReaction direction="left-to-right" evidence="38">
        <dbReference type="Rhea" id="RHEA:41929"/>
    </physiologicalReaction>
</comment>
<keyword evidence="50" id="KW-1185">Reference proteome</keyword>
<evidence type="ECO:0000256" key="35">
    <source>
        <dbReference type="ARBA" id="ARBA00048691"/>
    </source>
</evidence>
<dbReference type="GO" id="GO:0019171">
    <property type="term" value="F:(3R)-hydroxyacyl-[acyl-carrier-protein] dehydratase activity"/>
    <property type="evidence" value="ECO:0007669"/>
    <property type="project" value="UniProtKB-EC"/>
</dbReference>
<protein>
    <recommendedName>
        <fullName evidence="48">PKS/mFAS DH domain-containing protein</fullName>
    </recommendedName>
</protein>
<evidence type="ECO:0000256" key="19">
    <source>
        <dbReference type="ARBA" id="ARBA00047400"/>
    </source>
</evidence>
<evidence type="ECO:0000256" key="32">
    <source>
        <dbReference type="ARBA" id="ARBA00048506"/>
    </source>
</evidence>
<comment type="function">
    <text evidence="16">Fatty acid synthetase is a multifunctional enzyme that catalyzes the de novo biosynthesis of long-chain saturated fatty acids starting from acetyl-CoA and malonyl-CoA in the presence of NADPH. This multifunctional protein contains 7 catalytic activities and a site for the binding of the prosthetic group 4'-phosphopantetheine of the acyl carrier protein ([ACP]) domain.</text>
</comment>
<comment type="catalytic activity">
    <reaction evidence="34">
        <text>a 2,3-saturated acyl-[ACP] + NADP(+) = a (2E)-enoyl-[ACP] + NADPH + H(+)</text>
        <dbReference type="Rhea" id="RHEA:22564"/>
        <dbReference type="Rhea" id="RHEA-COMP:9925"/>
        <dbReference type="Rhea" id="RHEA-COMP:9926"/>
        <dbReference type="ChEBI" id="CHEBI:15378"/>
        <dbReference type="ChEBI" id="CHEBI:57783"/>
        <dbReference type="ChEBI" id="CHEBI:58349"/>
        <dbReference type="ChEBI" id="CHEBI:78784"/>
        <dbReference type="ChEBI" id="CHEBI:78785"/>
        <dbReference type="EC" id="1.3.1.39"/>
    </reaction>
    <physiologicalReaction direction="right-to-left" evidence="34">
        <dbReference type="Rhea" id="RHEA:22566"/>
    </physiologicalReaction>
</comment>
<evidence type="ECO:0000256" key="30">
    <source>
        <dbReference type="ARBA" id="ARBA00048289"/>
    </source>
</evidence>
<dbReference type="GO" id="GO:0004313">
    <property type="term" value="F:[acyl-carrier-protein] S-acetyltransferase activity"/>
    <property type="evidence" value="ECO:0007669"/>
    <property type="project" value="UniProtKB-EC"/>
</dbReference>
<comment type="catalytic activity">
    <reaction evidence="36">
        <text>hexadecanoyl-[ACP] + H2O = hexadecanoate + holo-[ACP] + H(+)</text>
        <dbReference type="Rhea" id="RHEA:41932"/>
        <dbReference type="Rhea" id="RHEA-COMP:9652"/>
        <dbReference type="Rhea" id="RHEA-COMP:9685"/>
        <dbReference type="ChEBI" id="CHEBI:7896"/>
        <dbReference type="ChEBI" id="CHEBI:15377"/>
        <dbReference type="ChEBI" id="CHEBI:15378"/>
        <dbReference type="ChEBI" id="CHEBI:64479"/>
        <dbReference type="ChEBI" id="CHEBI:78483"/>
        <dbReference type="EC" id="3.1.2.14"/>
    </reaction>
    <physiologicalReaction direction="left-to-right" evidence="36">
        <dbReference type="Rhea" id="RHEA:41933"/>
    </physiologicalReaction>
</comment>
<feature type="domain" description="PKS/mFAS DH" evidence="48">
    <location>
        <begin position="263"/>
        <end position="525"/>
    </location>
</feature>
<comment type="catalytic activity">
    <reaction evidence="30">
        <text>tetradecanoyl-[ACP] + H2O = tetradecanoate + holo-[ACP] + H(+)</text>
        <dbReference type="Rhea" id="RHEA:30123"/>
        <dbReference type="Rhea" id="RHEA-COMP:9648"/>
        <dbReference type="Rhea" id="RHEA-COMP:9685"/>
        <dbReference type="ChEBI" id="CHEBI:15377"/>
        <dbReference type="ChEBI" id="CHEBI:15378"/>
        <dbReference type="ChEBI" id="CHEBI:30807"/>
        <dbReference type="ChEBI" id="CHEBI:64479"/>
        <dbReference type="ChEBI" id="CHEBI:78477"/>
        <dbReference type="EC" id="3.1.2.14"/>
    </reaction>
    <physiologicalReaction direction="left-to-right" evidence="30">
        <dbReference type="Rhea" id="RHEA:30124"/>
    </physiologicalReaction>
</comment>
<dbReference type="PANTHER" id="PTHR43775">
    <property type="entry name" value="FATTY ACID SYNTHASE"/>
    <property type="match status" value="1"/>
</dbReference>
<dbReference type="InterPro" id="IPR011032">
    <property type="entry name" value="GroES-like_sf"/>
</dbReference>
<evidence type="ECO:0000256" key="37">
    <source>
        <dbReference type="ARBA" id="ARBA00048935"/>
    </source>
</evidence>
<evidence type="ECO:0000256" key="17">
    <source>
        <dbReference type="ARBA" id="ARBA00047300"/>
    </source>
</evidence>
<evidence type="ECO:0000256" key="18">
    <source>
        <dbReference type="ARBA" id="ARBA00047394"/>
    </source>
</evidence>
<evidence type="ECO:0000313" key="50">
    <source>
        <dbReference type="Proteomes" id="UP001153712"/>
    </source>
</evidence>
<dbReference type="InterPro" id="IPR020843">
    <property type="entry name" value="ER"/>
</dbReference>
<evidence type="ECO:0000256" key="34">
    <source>
        <dbReference type="ARBA" id="ARBA00048650"/>
    </source>
</evidence>
<accession>A0A9P0DWN4</accession>
<evidence type="ECO:0000256" key="40">
    <source>
        <dbReference type="ARBA" id="ARBA00049171"/>
    </source>
</evidence>
<evidence type="ECO:0000256" key="11">
    <source>
        <dbReference type="ARBA" id="ARBA00023394"/>
    </source>
</evidence>
<comment type="catalytic activity">
    <reaction evidence="24">
        <text>(2E)-hexadecenoyl-[ACP] + NADPH + H(+) = hexadecanoyl-[ACP] + NADP(+)</text>
        <dbReference type="Rhea" id="RHEA:41912"/>
        <dbReference type="Rhea" id="RHEA-COMP:9651"/>
        <dbReference type="Rhea" id="RHEA-COMP:9652"/>
        <dbReference type="ChEBI" id="CHEBI:15378"/>
        <dbReference type="ChEBI" id="CHEBI:57783"/>
        <dbReference type="ChEBI" id="CHEBI:58349"/>
        <dbReference type="ChEBI" id="CHEBI:78481"/>
        <dbReference type="ChEBI" id="CHEBI:78483"/>
    </reaction>
    <physiologicalReaction direction="left-to-right" evidence="24">
        <dbReference type="Rhea" id="RHEA:41913"/>
    </physiologicalReaction>
</comment>
<evidence type="ECO:0000259" key="48">
    <source>
        <dbReference type="PROSITE" id="PS52019"/>
    </source>
</evidence>
<dbReference type="Proteomes" id="UP001153712">
    <property type="component" value="Chromosome 8"/>
</dbReference>
<evidence type="ECO:0000256" key="46">
    <source>
        <dbReference type="ARBA" id="ARBA00049533"/>
    </source>
</evidence>
<comment type="catalytic activity">
    <reaction evidence="31">
        <text>(2E)-octenoyl-[ACP] + NADPH + H(+) = octanoyl-[ACP] + NADP(+)</text>
        <dbReference type="Rhea" id="RHEA:41848"/>
        <dbReference type="Rhea" id="RHEA-COMP:9635"/>
        <dbReference type="Rhea" id="RHEA-COMP:9636"/>
        <dbReference type="ChEBI" id="CHEBI:15378"/>
        <dbReference type="ChEBI" id="CHEBI:57783"/>
        <dbReference type="ChEBI" id="CHEBI:58349"/>
        <dbReference type="ChEBI" id="CHEBI:78462"/>
        <dbReference type="ChEBI" id="CHEBI:78463"/>
    </reaction>
    <physiologicalReaction direction="left-to-right" evidence="31">
        <dbReference type="Rhea" id="RHEA:41849"/>
    </physiologicalReaction>
</comment>
<comment type="catalytic activity">
    <reaction evidence="8">
        <text>(3R)-hydroxydodecanoyl-[ACP] = (2E)-dodecenoyl-[ACP] + H2O</text>
        <dbReference type="Rhea" id="RHEA:41876"/>
        <dbReference type="Rhea" id="RHEA-COMP:9642"/>
        <dbReference type="Rhea" id="RHEA-COMP:9643"/>
        <dbReference type="ChEBI" id="CHEBI:15377"/>
        <dbReference type="ChEBI" id="CHEBI:78470"/>
        <dbReference type="ChEBI" id="CHEBI:78472"/>
    </reaction>
    <physiologicalReaction direction="left-to-right" evidence="8">
        <dbReference type="Rhea" id="RHEA:41877"/>
    </physiologicalReaction>
</comment>
<dbReference type="InterPro" id="IPR049391">
    <property type="entry name" value="FAS_pseudo-KR"/>
</dbReference>
<reference evidence="49" key="1">
    <citation type="submission" date="2022-01" db="EMBL/GenBank/DDBJ databases">
        <authorList>
            <person name="King R."/>
        </authorList>
    </citation>
    <scope>NUCLEOTIDE SEQUENCE</scope>
</reference>
<dbReference type="PROSITE" id="PS52019">
    <property type="entry name" value="PKS_MFAS_DH"/>
    <property type="match status" value="1"/>
</dbReference>
<evidence type="ECO:0000256" key="43">
    <source>
        <dbReference type="ARBA" id="ARBA00049422"/>
    </source>
</evidence>
<evidence type="ECO:0000256" key="3">
    <source>
        <dbReference type="ARBA" id="ARBA00022799"/>
    </source>
</evidence>
<keyword evidence="2" id="KW-0808">Transferase</keyword>
<comment type="catalytic activity">
    <reaction evidence="12">
        <text>(3R)-hydroxytetradecanoyl-[ACP] = (2E)-tetradecenoyl-[ACP] + H2O</text>
        <dbReference type="Rhea" id="RHEA:41892"/>
        <dbReference type="Rhea" id="RHEA-COMP:9646"/>
        <dbReference type="Rhea" id="RHEA-COMP:9647"/>
        <dbReference type="ChEBI" id="CHEBI:15377"/>
        <dbReference type="ChEBI" id="CHEBI:78474"/>
        <dbReference type="ChEBI" id="CHEBI:78475"/>
    </reaction>
    <physiologicalReaction direction="left-to-right" evidence="12">
        <dbReference type="Rhea" id="RHEA:41893"/>
    </physiologicalReaction>
</comment>
<comment type="catalytic activity">
    <reaction evidence="39">
        <text>decanoyl-[ACP] + malonyl-[ACP] + H(+) = 3-oxododecanoyl-[ACP] + holo-[ACP] + CO2</text>
        <dbReference type="Rhea" id="RHEA:41868"/>
        <dbReference type="Rhea" id="RHEA-COMP:9623"/>
        <dbReference type="Rhea" id="RHEA-COMP:9640"/>
        <dbReference type="Rhea" id="RHEA-COMP:9641"/>
        <dbReference type="Rhea" id="RHEA-COMP:9685"/>
        <dbReference type="ChEBI" id="CHEBI:15378"/>
        <dbReference type="ChEBI" id="CHEBI:16526"/>
        <dbReference type="ChEBI" id="CHEBI:64479"/>
        <dbReference type="ChEBI" id="CHEBI:78449"/>
        <dbReference type="ChEBI" id="CHEBI:78468"/>
        <dbReference type="ChEBI" id="CHEBI:78469"/>
    </reaction>
    <physiologicalReaction direction="left-to-right" evidence="39">
        <dbReference type="Rhea" id="RHEA:41869"/>
    </physiologicalReaction>
</comment>
<evidence type="ECO:0000256" key="16">
    <source>
        <dbReference type="ARBA" id="ARBA00023442"/>
    </source>
</evidence>
<evidence type="ECO:0000256" key="10">
    <source>
        <dbReference type="ARBA" id="ARBA00023388"/>
    </source>
</evidence>
<evidence type="ECO:0000256" key="33">
    <source>
        <dbReference type="ARBA" id="ARBA00048571"/>
    </source>
</evidence>
<evidence type="ECO:0000256" key="36">
    <source>
        <dbReference type="ARBA" id="ARBA00048704"/>
    </source>
</evidence>
<dbReference type="Pfam" id="PF00550">
    <property type="entry name" value="PP-binding"/>
    <property type="match status" value="1"/>
</dbReference>
<comment type="catalytic activity">
    <reaction evidence="21">
        <text>tetradecanoyl-[ACP] + malonyl-[ACP] + H(+) = 3-oxohexadecanoyl-[ACP] + holo-[ACP] + CO2</text>
        <dbReference type="Rhea" id="RHEA:41900"/>
        <dbReference type="Rhea" id="RHEA-COMP:9623"/>
        <dbReference type="Rhea" id="RHEA-COMP:9648"/>
        <dbReference type="Rhea" id="RHEA-COMP:9649"/>
        <dbReference type="Rhea" id="RHEA-COMP:9685"/>
        <dbReference type="ChEBI" id="CHEBI:15378"/>
        <dbReference type="ChEBI" id="CHEBI:16526"/>
        <dbReference type="ChEBI" id="CHEBI:64479"/>
        <dbReference type="ChEBI" id="CHEBI:78449"/>
        <dbReference type="ChEBI" id="CHEBI:78477"/>
        <dbReference type="ChEBI" id="CHEBI:78478"/>
    </reaction>
    <physiologicalReaction direction="left-to-right" evidence="21">
        <dbReference type="Rhea" id="RHEA:41901"/>
    </physiologicalReaction>
</comment>
<dbReference type="SUPFAM" id="SSF47336">
    <property type="entry name" value="ACP-like"/>
    <property type="match status" value="1"/>
</dbReference>
<dbReference type="InterPro" id="IPR013149">
    <property type="entry name" value="ADH-like_C"/>
</dbReference>
<comment type="catalytic activity">
    <reaction evidence="41">
        <text>3-oxododecanoyl-[ACP] + NADPH + H(+) = (3R)-hydroxydodecanoyl-[ACP] + NADP(+)</text>
        <dbReference type="Rhea" id="RHEA:41872"/>
        <dbReference type="Rhea" id="RHEA-COMP:9641"/>
        <dbReference type="Rhea" id="RHEA-COMP:9642"/>
        <dbReference type="ChEBI" id="CHEBI:15378"/>
        <dbReference type="ChEBI" id="CHEBI:57783"/>
        <dbReference type="ChEBI" id="CHEBI:58349"/>
        <dbReference type="ChEBI" id="CHEBI:78469"/>
        <dbReference type="ChEBI" id="CHEBI:78470"/>
    </reaction>
    <physiologicalReaction direction="left-to-right" evidence="41">
        <dbReference type="Rhea" id="RHEA:41873"/>
    </physiologicalReaction>
</comment>
<dbReference type="Gene3D" id="1.10.1200.10">
    <property type="entry name" value="ACP-like"/>
    <property type="match status" value="1"/>
</dbReference>
<comment type="catalytic activity">
    <reaction evidence="9">
        <text>(3R)-hydroxyhexanoyl-[ACP] = (2E)-hexenoyl-[ACP] + H2O</text>
        <dbReference type="Rhea" id="RHEA:41828"/>
        <dbReference type="Rhea" id="RHEA-COMP:9630"/>
        <dbReference type="Rhea" id="RHEA-COMP:9631"/>
        <dbReference type="ChEBI" id="CHEBI:15377"/>
        <dbReference type="ChEBI" id="CHEBI:78457"/>
        <dbReference type="ChEBI" id="CHEBI:78458"/>
    </reaction>
    <physiologicalReaction direction="left-to-right" evidence="9">
        <dbReference type="Rhea" id="RHEA:41829"/>
    </physiologicalReaction>
</comment>
<evidence type="ECO:0000256" key="24">
    <source>
        <dbReference type="ARBA" id="ARBA00047810"/>
    </source>
</evidence>
<evidence type="ECO:0000256" key="27">
    <source>
        <dbReference type="ARBA" id="ARBA00047961"/>
    </source>
</evidence>
<gene>
    <name evidence="49" type="ORF">PHYEVI_LOCUS10605</name>
</gene>
<evidence type="ECO:0000256" key="39">
    <source>
        <dbReference type="ARBA" id="ARBA00049109"/>
    </source>
</evidence>
<evidence type="ECO:0000256" key="41">
    <source>
        <dbReference type="ARBA" id="ARBA00049263"/>
    </source>
</evidence>
<evidence type="ECO:0000256" key="8">
    <source>
        <dbReference type="ARBA" id="ARBA00023351"/>
    </source>
</evidence>
<dbReference type="PANTHER" id="PTHR43775:SF23">
    <property type="entry name" value="FATTY ACID SYNTHASE 3"/>
    <property type="match status" value="1"/>
</dbReference>
<keyword evidence="5" id="KW-0663">Pyridoxal phosphate</keyword>
<evidence type="ECO:0000256" key="12">
    <source>
        <dbReference type="ARBA" id="ARBA00023398"/>
    </source>
</evidence>
<dbReference type="InterPro" id="IPR050091">
    <property type="entry name" value="PKS_NRPS_Biosynth_Enz"/>
</dbReference>
<dbReference type="GO" id="GO:0004312">
    <property type="term" value="F:fatty acid synthase activity"/>
    <property type="evidence" value="ECO:0007669"/>
    <property type="project" value="TreeGrafter"/>
</dbReference>
<comment type="catalytic activity">
    <reaction evidence="25">
        <text>(2E)-hexenoyl-[ACP] + NADPH + H(+) = hexanoyl-[ACP] + NADP(+)</text>
        <dbReference type="Rhea" id="RHEA:41832"/>
        <dbReference type="Rhea" id="RHEA-COMP:9631"/>
        <dbReference type="Rhea" id="RHEA-COMP:9632"/>
        <dbReference type="ChEBI" id="CHEBI:15378"/>
        <dbReference type="ChEBI" id="CHEBI:57783"/>
        <dbReference type="ChEBI" id="CHEBI:58349"/>
        <dbReference type="ChEBI" id="CHEBI:78458"/>
        <dbReference type="ChEBI" id="CHEBI:78459"/>
    </reaction>
    <physiologicalReaction direction="left-to-right" evidence="25">
        <dbReference type="Rhea" id="RHEA:41833"/>
    </physiologicalReaction>
</comment>
<dbReference type="InterPro" id="IPR016035">
    <property type="entry name" value="Acyl_Trfase/lysoPLipase"/>
</dbReference>
<evidence type="ECO:0000313" key="49">
    <source>
        <dbReference type="EMBL" id="CAH1187511.1"/>
    </source>
</evidence>
<dbReference type="CDD" id="cd08954">
    <property type="entry name" value="KR_1_FAS_SDR_x"/>
    <property type="match status" value="1"/>
</dbReference>
<dbReference type="InterPro" id="IPR029058">
    <property type="entry name" value="AB_hydrolase_fold"/>
</dbReference>
<dbReference type="InterPro" id="IPR057326">
    <property type="entry name" value="KR_dom"/>
</dbReference>
<comment type="catalytic activity">
    <reaction evidence="28">
        <text>hexadecanoyl-[ACP] + malonyl-[ACP] + H(+) = 3-oxooctadecanoyl-[ACP] + holo-[ACP] + CO2</text>
        <dbReference type="Rhea" id="RHEA:41916"/>
        <dbReference type="Rhea" id="RHEA-COMP:9623"/>
        <dbReference type="Rhea" id="RHEA-COMP:9652"/>
        <dbReference type="Rhea" id="RHEA-COMP:9653"/>
        <dbReference type="Rhea" id="RHEA-COMP:9685"/>
        <dbReference type="ChEBI" id="CHEBI:15378"/>
        <dbReference type="ChEBI" id="CHEBI:16526"/>
        <dbReference type="ChEBI" id="CHEBI:64479"/>
        <dbReference type="ChEBI" id="CHEBI:78449"/>
        <dbReference type="ChEBI" id="CHEBI:78483"/>
        <dbReference type="ChEBI" id="CHEBI:78487"/>
    </reaction>
    <physiologicalReaction direction="left-to-right" evidence="28">
        <dbReference type="Rhea" id="RHEA:41917"/>
    </physiologicalReaction>
</comment>
<comment type="catalytic activity">
    <reaction evidence="10">
        <text>(3R)-hydroxydecanoyl-[ACP] = (2E)-decenoyl-[ACP] + H2O</text>
        <dbReference type="Rhea" id="RHEA:41860"/>
        <dbReference type="Rhea" id="RHEA-COMP:9638"/>
        <dbReference type="Rhea" id="RHEA-COMP:9639"/>
        <dbReference type="ChEBI" id="CHEBI:15377"/>
        <dbReference type="ChEBI" id="CHEBI:78466"/>
        <dbReference type="ChEBI" id="CHEBI:78467"/>
    </reaction>
    <physiologicalReaction direction="left-to-right" evidence="10">
        <dbReference type="Rhea" id="RHEA:41861"/>
    </physiologicalReaction>
</comment>
<feature type="region of interest" description="N-terminal hotdog fold" evidence="47">
    <location>
        <begin position="263"/>
        <end position="385"/>
    </location>
</feature>
<evidence type="ECO:0000256" key="44">
    <source>
        <dbReference type="ARBA" id="ARBA00049449"/>
    </source>
</evidence>
<evidence type="ECO:0000256" key="22">
    <source>
        <dbReference type="ARBA" id="ARBA00047500"/>
    </source>
</evidence>
<comment type="catalytic activity">
    <reaction evidence="32">
        <text>a fatty acyl-[ACP] + malonyl-[ACP] + H(+) = a 3-oxoacyl-[ACP] + holo-[ACP] + CO2</text>
        <dbReference type="Rhea" id="RHEA:22836"/>
        <dbReference type="Rhea" id="RHEA-COMP:9623"/>
        <dbReference type="Rhea" id="RHEA-COMP:9685"/>
        <dbReference type="Rhea" id="RHEA-COMP:9916"/>
        <dbReference type="Rhea" id="RHEA-COMP:14125"/>
        <dbReference type="ChEBI" id="CHEBI:15378"/>
        <dbReference type="ChEBI" id="CHEBI:16526"/>
        <dbReference type="ChEBI" id="CHEBI:64479"/>
        <dbReference type="ChEBI" id="CHEBI:78449"/>
        <dbReference type="ChEBI" id="CHEBI:78776"/>
        <dbReference type="ChEBI" id="CHEBI:138651"/>
        <dbReference type="EC" id="2.3.1.41"/>
    </reaction>
    <physiologicalReaction direction="left-to-right" evidence="32">
        <dbReference type="Rhea" id="RHEA:22837"/>
    </physiologicalReaction>
</comment>
<dbReference type="InterPro" id="IPR009081">
    <property type="entry name" value="PP-bd_ACP"/>
</dbReference>
<comment type="catalytic activity">
    <reaction evidence="27">
        <text>acetyl-[ACP] + malonyl-[ACP] + H(+) = 3-oxobutanoyl-[ACP] + holo-[ACP] + CO2</text>
        <dbReference type="Rhea" id="RHEA:41800"/>
        <dbReference type="Rhea" id="RHEA-COMP:9621"/>
        <dbReference type="Rhea" id="RHEA-COMP:9623"/>
        <dbReference type="Rhea" id="RHEA-COMP:9625"/>
        <dbReference type="Rhea" id="RHEA-COMP:9685"/>
        <dbReference type="ChEBI" id="CHEBI:15378"/>
        <dbReference type="ChEBI" id="CHEBI:16526"/>
        <dbReference type="ChEBI" id="CHEBI:64479"/>
        <dbReference type="ChEBI" id="CHEBI:78446"/>
        <dbReference type="ChEBI" id="CHEBI:78449"/>
        <dbReference type="ChEBI" id="CHEBI:78450"/>
    </reaction>
    <physiologicalReaction direction="left-to-right" evidence="27">
        <dbReference type="Rhea" id="RHEA:41801"/>
    </physiologicalReaction>
</comment>
<dbReference type="Gene3D" id="3.30.70.3290">
    <property type="match status" value="1"/>
</dbReference>
<comment type="catalytic activity">
    <reaction evidence="22">
        <text>(2E)-butenoyl-[ACP] + NADPH + H(+) = butanoyl-[ACP] + NADP(+)</text>
        <dbReference type="Rhea" id="RHEA:41812"/>
        <dbReference type="Rhea" id="RHEA-COMP:9627"/>
        <dbReference type="Rhea" id="RHEA-COMP:9628"/>
        <dbReference type="ChEBI" id="CHEBI:15378"/>
        <dbReference type="ChEBI" id="CHEBI:57783"/>
        <dbReference type="ChEBI" id="CHEBI:58349"/>
        <dbReference type="ChEBI" id="CHEBI:78453"/>
        <dbReference type="ChEBI" id="CHEBI:78454"/>
    </reaction>
    <physiologicalReaction direction="left-to-right" evidence="22">
        <dbReference type="Rhea" id="RHEA:41813"/>
    </physiologicalReaction>
</comment>
<evidence type="ECO:0000256" key="9">
    <source>
        <dbReference type="ARBA" id="ARBA00023373"/>
    </source>
</evidence>
<evidence type="ECO:0000256" key="28">
    <source>
        <dbReference type="ARBA" id="ARBA00048051"/>
    </source>
</evidence>
<evidence type="ECO:0000256" key="5">
    <source>
        <dbReference type="ARBA" id="ARBA00022898"/>
    </source>
</evidence>
<dbReference type="InterPro" id="IPR036736">
    <property type="entry name" value="ACP-like_sf"/>
</dbReference>
<dbReference type="Pfam" id="PF08659">
    <property type="entry name" value="KR"/>
    <property type="match status" value="1"/>
</dbReference>
<sequence>MIIPTFSATIEKAQRLLLPKGVDVGDSVFGSTESKAKHQTLGCILVQLGLIDVFKQLQINPTNYFGHSFGEILAGYFDGILTFKQTVLCAFVIDDVVDKVGELPDKYRGNNKNTIFANFRAAFKSPDCARIKKNLLSNLSNVLDMPKNRRKGEEEKFGSAEYFLNALKSESAAKFEYVESNSIVLSCGVVPSPDAVPDDVRIIQIGDTEDNLVSFLRILGNLYVNGYNPLISKLYPDVKFPVSRGTRMISPFIKWNHHRDWFTPSYDLQATNSAQHGARKVKIHFGDQQWAFARGHVIDGRVLFPATGYLYLVWETMALIEEMPMTVKNVVFEDVRFVRASTLPKRGYLIFRITINRLSGGFEITEGDSIVVSGKIHSKDNEHFERSENFYEISDELTLSSKDVYKELRLRGYNYSGGFRSIEQCNVTATRSLIKWEDNWTTFMDNLLQLRILQTDTRLLYVPTYIQQLVLPAKQQLEFINTNYLKLNRKPVLPAYCDDLTGEIRCGYLKIKGLMASSINKRKDLGVPVLESYQFVPNVAELTLGESMRVNMQIFCENSLVKKLKIVELVDEFTVDGQQLVIPLVQSAFEDQPLMTPLCKVLSKKAVETTVQIEDKELKSERDCHIIVGTCLLSRPAVVKTAFDSLKDNGFIISRENLEADVSNTNIQNFTIFTVHTTPSEIIVFLKKTAGTKELTTIKVSSSDFAWLETAKDLIKLKKTDNLLLYAENDPLTGCLGLVNCLRREPDSPFVRALILLDPTEEFSPHNPFYKHQLDKHMAVNVWKNAQWGTYRHLPLPKPPPVRSQHCYANTTVRGDISSLRWIESYLRQDMSVPVEKELVRVHYAALNFRDVMTASGKINNDVITRDRIEQECVQGFEFSGLDRNGRRVMGMVTQGALSSLILADKYLVFDVPDAMSLEEAATIPVVYGTVIYGMIIRGRLRRNESVLIHSGTGGIGQAAIRLALHYGCTVFTTVGTQEKREYLLRTFPEIDERHIGNSRDLSFERMVIAGTAGRGVDMVINSLAERKQIASVRCLGAGGRFVEIGKFDLASNSDLSLLLLDKGASFHGVMLDSLMACTPEVKREITGILNDNIGKFVVPLTSTVFGYEQVEDAFRFMSTGKHMGKVLIRVRDGMDQSVQKFDGIPRYYCYPDKTYVIVGGLGGFGLELADWLVLRGAKNLVLTSRRGITTGYQKLRTNTWISYGVNVRVSKEDVTSESGCANMLKEAGKLGEVHAIFNLAVVLADSLFENQTDATFKTSFGPKAIATMHLDNISRKLCPRLRDFVVFSSVSCGRGNAGQTNYGMSNSVMERICEKRKLEGYPALAIQWGAVGDVGLVAELQEEHVALEIGGTLQQKISNCLNVLNAFLRQTEATVVSSIVVAEKRGLESCDNIVDTVINILGLNTSKAVSHHATLPELGMDSMTGVEIKQTLEREYEIFLTPKDIKSMTLAKLKEIQEQKCISSDDSESNDIKLVLEDVGDGEETRLVEVRLNPDLDAGVATKVLLFPGIEGFARKFKILAANLVAPAVAFQFWETTEFATIQDIARSLLPAVEKHVEKGEKFNFVLYSFGSLIGLEIVHLLELKGYVGNVVIIDGGTVLMKQLAQSWLQESERMFETGLLSHLLSFYLPTEVISENQEKLLKCDTWKERLEVAKDIIRPITPDKLELHTKLANGFYNRIKAIDAYSPSYDKLKSKLRLWKPAVGLTKDIEEDYGLSRISESPIDIETFDGNHLSILHNRLVAESINSIITSIN</sequence>
<dbReference type="Gene3D" id="3.40.366.10">
    <property type="entry name" value="Malonyl-Coenzyme A Acyl Carrier Protein, domain 2"/>
    <property type="match status" value="1"/>
</dbReference>
<dbReference type="SUPFAM" id="SSF53474">
    <property type="entry name" value="alpha/beta-Hydrolases"/>
    <property type="match status" value="1"/>
</dbReference>
<dbReference type="SMART" id="SM00829">
    <property type="entry name" value="PKS_ER"/>
    <property type="match status" value="1"/>
</dbReference>
<evidence type="ECO:0000256" key="2">
    <source>
        <dbReference type="ARBA" id="ARBA00022679"/>
    </source>
</evidence>